<dbReference type="CDD" id="cd00433">
    <property type="entry name" value="Peptidase_M17"/>
    <property type="match status" value="1"/>
</dbReference>
<protein>
    <submittedName>
        <fullName evidence="7">Leucyl aminopeptidase</fullName>
        <ecNumber evidence="7">3.4.11.1</ecNumber>
    </submittedName>
</protein>
<feature type="domain" description="Cytosol aminopeptidase" evidence="6">
    <location>
        <begin position="302"/>
        <end position="309"/>
    </location>
</feature>
<proteinExistence type="inferred from homology"/>
<dbReference type="RefSeq" id="WP_045105380.1">
    <property type="nucleotide sequence ID" value="NZ_LN681225.1"/>
</dbReference>
<dbReference type="InterPro" id="IPR043472">
    <property type="entry name" value="Macro_dom-like"/>
</dbReference>
<dbReference type="InterPro" id="IPR048816">
    <property type="entry name" value="Peptidase_M17_N_1"/>
</dbReference>
<dbReference type="EMBL" id="LN681225">
    <property type="protein sequence ID" value="CEK09919.1"/>
    <property type="molecule type" value="Genomic_DNA"/>
</dbReference>
<evidence type="ECO:0000259" key="6">
    <source>
        <dbReference type="PROSITE" id="PS00631"/>
    </source>
</evidence>
<dbReference type="PANTHER" id="PTHR11963">
    <property type="entry name" value="LEUCINE AMINOPEPTIDASE-RELATED"/>
    <property type="match status" value="1"/>
</dbReference>
<dbReference type="Pfam" id="PF21337">
    <property type="entry name" value="Peptidase_M17_N_1"/>
    <property type="match status" value="1"/>
</dbReference>
<evidence type="ECO:0000313" key="7">
    <source>
        <dbReference type="EMBL" id="CEK09919.1"/>
    </source>
</evidence>
<keyword evidence="5" id="KW-0464">Manganese</keyword>
<dbReference type="PANTHER" id="PTHR11963:SF20">
    <property type="entry name" value="PEPTIDASE B"/>
    <property type="match status" value="1"/>
</dbReference>
<dbReference type="HOGENOM" id="CLU_013734_2_1_6"/>
<sequence>MHANLFYETSTDKALPLVLISQKQWEQGVESLTPAERNFFSLQQFKAKAGEICLIMNSDGELVKAYLGTGNQEDALALACAASRLPISRYQLKETVPQHALAAWALAQYRFTAYKKQEITPNILVVDEANLPNILSDVEAIFLVRDLINTPTNDLGPEELAAIVADLAKKNNATFRQWVGTELIKDNFPAIHAVGRASAKAPRLISLTWGDEKHPKVTLVGKGVCFDSGGLDIKPSTAMRLMKKDMGGAAHVMGIAQWVMQQQLPIRLQILIPAVENAIGPDAFRPGDILTMRNGLTVEVDNTDAEGRLILADAIVKACEEQPELLIDFSTLTGAARVAVGTEIAALFSNDDKLAQSLGEASQSTNDPVWRLPLFAAYNSMLDSTLADIANASASPYAGAITAALFLQRFIPASVSWAHFDIMAWNVSSKPGRPEGGEAMGLRAVTGYLTKKYGRKDYV</sequence>
<dbReference type="InterPro" id="IPR011356">
    <property type="entry name" value="Leucine_aapep/pepB"/>
</dbReference>
<dbReference type="PRINTS" id="PR00481">
    <property type="entry name" value="LAMNOPPTDASE"/>
</dbReference>
<reference evidence="8" key="1">
    <citation type="submission" date="2014-09" db="EMBL/GenBank/DDBJ databases">
        <authorList>
            <person name="Gomez-Valero L."/>
        </authorList>
    </citation>
    <scope>NUCLEOTIDE SEQUENCE [LARGE SCALE GENOMIC DNA]</scope>
    <source>
        <strain evidence="8">ATCC35250</strain>
    </source>
</reference>
<keyword evidence="8" id="KW-1185">Reference proteome</keyword>
<dbReference type="KEGG" id="lha:LHA_0839"/>
<dbReference type="Pfam" id="PF00883">
    <property type="entry name" value="Peptidase_M17"/>
    <property type="match status" value="1"/>
</dbReference>
<keyword evidence="2 7" id="KW-0031">Aminopeptidase</keyword>
<dbReference type="GO" id="GO:0070006">
    <property type="term" value="F:metalloaminopeptidase activity"/>
    <property type="evidence" value="ECO:0007669"/>
    <property type="project" value="InterPro"/>
</dbReference>
<evidence type="ECO:0000256" key="5">
    <source>
        <dbReference type="ARBA" id="ARBA00023211"/>
    </source>
</evidence>
<dbReference type="SUPFAM" id="SSF53187">
    <property type="entry name" value="Zn-dependent exopeptidases"/>
    <property type="match status" value="1"/>
</dbReference>
<dbReference type="EC" id="3.4.11.1" evidence="7"/>
<keyword evidence="4 7" id="KW-0378">Hydrolase</keyword>
<evidence type="ECO:0000256" key="4">
    <source>
        <dbReference type="ARBA" id="ARBA00022801"/>
    </source>
</evidence>
<evidence type="ECO:0000256" key="1">
    <source>
        <dbReference type="ARBA" id="ARBA00009528"/>
    </source>
</evidence>
<dbReference type="PATRIC" id="fig|449.7.peg.2927"/>
<dbReference type="GO" id="GO:0005737">
    <property type="term" value="C:cytoplasm"/>
    <property type="evidence" value="ECO:0007669"/>
    <property type="project" value="InterPro"/>
</dbReference>
<accession>A0A0A8UT05</accession>
<name>A0A0A8UT05_LEGHA</name>
<evidence type="ECO:0000256" key="3">
    <source>
        <dbReference type="ARBA" id="ARBA00022670"/>
    </source>
</evidence>
<dbReference type="GO" id="GO:0006508">
    <property type="term" value="P:proteolysis"/>
    <property type="evidence" value="ECO:0007669"/>
    <property type="project" value="UniProtKB-KW"/>
</dbReference>
<dbReference type="Proteomes" id="UP000032803">
    <property type="component" value="Chromosome I"/>
</dbReference>
<evidence type="ECO:0000256" key="2">
    <source>
        <dbReference type="ARBA" id="ARBA00022438"/>
    </source>
</evidence>
<dbReference type="Gene3D" id="3.40.220.10">
    <property type="entry name" value="Leucine Aminopeptidase, subunit E, domain 1"/>
    <property type="match status" value="1"/>
</dbReference>
<dbReference type="OrthoDB" id="9809354at2"/>
<dbReference type="AlphaFoldDB" id="A0A0A8UT05"/>
<dbReference type="PROSITE" id="PS00631">
    <property type="entry name" value="CYTOSOL_AP"/>
    <property type="match status" value="1"/>
</dbReference>
<dbReference type="STRING" id="449.LHA_0839"/>
<comment type="similarity">
    <text evidence="1">Belongs to the peptidase M17 family.</text>
</comment>
<keyword evidence="3" id="KW-0645">Protease</keyword>
<evidence type="ECO:0000313" key="8">
    <source>
        <dbReference type="Proteomes" id="UP000032803"/>
    </source>
</evidence>
<gene>
    <name evidence="7" type="primary">pepB</name>
    <name evidence="7" type="ORF">LHA_0839</name>
</gene>
<organism evidence="7 8">
    <name type="scientific">Legionella hackeliae</name>
    <dbReference type="NCBI Taxonomy" id="449"/>
    <lineage>
        <taxon>Bacteria</taxon>
        <taxon>Pseudomonadati</taxon>
        <taxon>Pseudomonadota</taxon>
        <taxon>Gammaproteobacteria</taxon>
        <taxon>Legionellales</taxon>
        <taxon>Legionellaceae</taxon>
        <taxon>Legionella</taxon>
    </lineage>
</organism>
<dbReference type="InterPro" id="IPR000819">
    <property type="entry name" value="Peptidase_M17_C"/>
</dbReference>
<dbReference type="GO" id="GO:0030145">
    <property type="term" value="F:manganese ion binding"/>
    <property type="evidence" value="ECO:0007669"/>
    <property type="project" value="InterPro"/>
</dbReference>
<dbReference type="Gene3D" id="3.40.630.10">
    <property type="entry name" value="Zn peptidases"/>
    <property type="match status" value="1"/>
</dbReference>